<organism evidence="1 2">
    <name type="scientific">Lunatimonas lonarensis</name>
    <dbReference type="NCBI Taxonomy" id="1232681"/>
    <lineage>
        <taxon>Bacteria</taxon>
        <taxon>Pseudomonadati</taxon>
        <taxon>Bacteroidota</taxon>
        <taxon>Cytophagia</taxon>
        <taxon>Cytophagales</taxon>
        <taxon>Cyclobacteriaceae</taxon>
    </lineage>
</organism>
<dbReference type="RefSeq" id="WP_010853894.1">
    <property type="nucleotide sequence ID" value="NZ_AQHR01000049.1"/>
</dbReference>
<evidence type="ECO:0008006" key="3">
    <source>
        <dbReference type="Google" id="ProtNLM"/>
    </source>
</evidence>
<name>R7ZUK6_9BACT</name>
<dbReference type="STRING" id="1232681.ADIS_1755"/>
<dbReference type="AlphaFoldDB" id="R7ZUK6"/>
<gene>
    <name evidence="1" type="ORF">ADIS_1755</name>
</gene>
<dbReference type="OrthoDB" id="337762at2"/>
<proteinExistence type="predicted"/>
<dbReference type="EMBL" id="AQHR01000049">
    <property type="protein sequence ID" value="EON77836.1"/>
    <property type="molecule type" value="Genomic_DNA"/>
</dbReference>
<reference evidence="1 2" key="1">
    <citation type="submission" date="2013-02" db="EMBL/GenBank/DDBJ databases">
        <title>A novel strain isolated from Lonar lake, Maharashtra, India.</title>
        <authorList>
            <person name="Singh A."/>
        </authorList>
    </citation>
    <scope>NUCLEOTIDE SEQUENCE [LARGE SCALE GENOMIC DNA]</scope>
    <source>
        <strain evidence="1 2">AK24</strain>
    </source>
</reference>
<evidence type="ECO:0000313" key="1">
    <source>
        <dbReference type="EMBL" id="EON77836.1"/>
    </source>
</evidence>
<dbReference type="PATRIC" id="fig|1288963.3.peg.1746"/>
<dbReference type="Proteomes" id="UP000013909">
    <property type="component" value="Unassembled WGS sequence"/>
</dbReference>
<accession>R7ZUK6</accession>
<protein>
    <recommendedName>
        <fullName evidence="3">Neutral/alkaline non-lysosomal ceramidase N-terminal domain-containing protein</fullName>
    </recommendedName>
</protein>
<sequence>MNSNTGLHAAAAQVETTPRLGTVINGDFVPHYATSIHDPLFAKALVLRRAGISLVFVVVDICVMGQGLLDEVKYLIQKKAGISAANILISSTHTHAAGAVEEVHFVQADLAYRKWLPGRILQAVETAIARLEPAHMGYGKVLAPEHLRCRRYQMEEDYQPLNPVTDSVDLIKTNPFGVEDKIIHPVGKPDPELYFVALQGISGRWISVLANYGLHYVGDWQNGTISADYFGYFARALQVELGAGEDFVSIMSNGTSGDVNIWDFHNPNLYPTGDFEKSTLIGADLAARVAKAMVDIQWDADPDLRANTEVLSVARRMPSDEELDAAKRLIAEGGFETLQADYAGWRKLYAREQHLLADYPTEARVPLQCFRLGSLCIGALPGEIFASTGIALKEAIKGPYFSITLANGNLGYIPPARELEKGGYETWRCRISNLESGAERRIREEMIRLADSV</sequence>
<evidence type="ECO:0000313" key="2">
    <source>
        <dbReference type="Proteomes" id="UP000013909"/>
    </source>
</evidence>
<keyword evidence="2" id="KW-1185">Reference proteome</keyword>
<comment type="caution">
    <text evidence="1">The sequence shown here is derived from an EMBL/GenBank/DDBJ whole genome shotgun (WGS) entry which is preliminary data.</text>
</comment>